<name>A6IVP0_RAT</name>
<proteinExistence type="predicted"/>
<dbReference type="Proteomes" id="UP000234681">
    <property type="component" value="Chromosome 16"/>
</dbReference>
<dbReference type="AlphaFoldDB" id="A6IVP0"/>
<dbReference type="EMBL" id="CH473970">
    <property type="protein sequence ID" value="EDM09182.1"/>
    <property type="molecule type" value="Genomic_DNA"/>
</dbReference>
<protein>
    <submittedName>
        <fullName evidence="1">RCG43059</fullName>
    </submittedName>
</protein>
<reference evidence="1 2" key="1">
    <citation type="submission" date="2005-09" db="EMBL/GenBank/DDBJ databases">
        <authorList>
            <person name="Mural R.J."/>
            <person name="Li P.W."/>
            <person name="Adams M.D."/>
            <person name="Amanatides P.G."/>
            <person name="Baden-Tillson H."/>
            <person name="Barnstead M."/>
            <person name="Chin S.H."/>
            <person name="Dew I."/>
            <person name="Evans C.A."/>
            <person name="Ferriera S."/>
            <person name="Flanigan M."/>
            <person name="Fosler C."/>
            <person name="Glodek A."/>
            <person name="Gu Z."/>
            <person name="Holt R.A."/>
            <person name="Jennings D."/>
            <person name="Kraft C.L."/>
            <person name="Lu F."/>
            <person name="Nguyen T."/>
            <person name="Nusskern D.R."/>
            <person name="Pfannkoch C.M."/>
            <person name="Sitter C."/>
            <person name="Sutton G.G."/>
            <person name="Venter J.C."/>
            <person name="Wang Z."/>
            <person name="Woodage T."/>
            <person name="Zheng X.H."/>
            <person name="Zhong F."/>
        </authorList>
    </citation>
    <scope>NUCLEOTIDE SEQUENCE [LARGE SCALE GENOMIC DNA]</scope>
    <source>
        <strain>BN</strain>
        <strain evidence="2">Sprague-Dawley</strain>
    </source>
</reference>
<evidence type="ECO:0000313" key="1">
    <source>
        <dbReference type="EMBL" id="EDM09182.1"/>
    </source>
</evidence>
<evidence type="ECO:0000313" key="2">
    <source>
        <dbReference type="Proteomes" id="UP000234681"/>
    </source>
</evidence>
<organism evidence="1 2">
    <name type="scientific">Rattus norvegicus</name>
    <name type="common">Rat</name>
    <dbReference type="NCBI Taxonomy" id="10116"/>
    <lineage>
        <taxon>Eukaryota</taxon>
        <taxon>Metazoa</taxon>
        <taxon>Chordata</taxon>
        <taxon>Craniata</taxon>
        <taxon>Vertebrata</taxon>
        <taxon>Euteleostomi</taxon>
        <taxon>Mammalia</taxon>
        <taxon>Eutheria</taxon>
        <taxon>Euarchontoglires</taxon>
        <taxon>Glires</taxon>
        <taxon>Rodentia</taxon>
        <taxon>Myomorpha</taxon>
        <taxon>Muroidea</taxon>
        <taxon>Muridae</taxon>
        <taxon>Murinae</taxon>
        <taxon>Rattus</taxon>
    </lineage>
</organism>
<accession>A6IVP0</accession>
<sequence>MDKNPEMKSKVFHMQTNHPFLQIVKK</sequence>
<gene>
    <name evidence="1" type="ORF">rCG_43059</name>
</gene>